<gene>
    <name evidence="1" type="ORF">DES36_1253</name>
</gene>
<dbReference type="OrthoDB" id="9795264at2"/>
<organism evidence="1 2">
    <name type="scientific">Alkalibaculum bacchi</name>
    <dbReference type="NCBI Taxonomy" id="645887"/>
    <lineage>
        <taxon>Bacteria</taxon>
        <taxon>Bacillati</taxon>
        <taxon>Bacillota</taxon>
        <taxon>Clostridia</taxon>
        <taxon>Eubacteriales</taxon>
        <taxon>Eubacteriaceae</taxon>
        <taxon>Alkalibaculum</taxon>
    </lineage>
</organism>
<comment type="caution">
    <text evidence="1">The sequence shown here is derived from an EMBL/GenBank/DDBJ whole genome shotgun (WGS) entry which is preliminary data.</text>
</comment>
<dbReference type="AlphaFoldDB" id="A0A366HZA7"/>
<dbReference type="Proteomes" id="UP000253490">
    <property type="component" value="Unassembled WGS sequence"/>
</dbReference>
<accession>A0A366HZA7</accession>
<dbReference type="EMBL" id="QNRX01000025">
    <property type="protein sequence ID" value="RBP58068.1"/>
    <property type="molecule type" value="Genomic_DNA"/>
</dbReference>
<reference evidence="1 2" key="1">
    <citation type="submission" date="2018-06" db="EMBL/GenBank/DDBJ databases">
        <title>Genomic Encyclopedia of Type Strains, Phase IV (KMG-IV): sequencing the most valuable type-strain genomes for metagenomic binning, comparative biology and taxonomic classification.</title>
        <authorList>
            <person name="Goeker M."/>
        </authorList>
    </citation>
    <scope>NUCLEOTIDE SEQUENCE [LARGE SCALE GENOMIC DNA]</scope>
    <source>
        <strain evidence="1 2">DSM 22112</strain>
    </source>
</reference>
<dbReference type="Pfam" id="PF11148">
    <property type="entry name" value="DUF2922"/>
    <property type="match status" value="1"/>
</dbReference>
<proteinExistence type="predicted"/>
<name>A0A366HZA7_9FIRM</name>
<dbReference type="RefSeq" id="WP_113921753.1">
    <property type="nucleotide sequence ID" value="NZ_QNRX01000025.1"/>
</dbReference>
<dbReference type="InterPro" id="IPR021321">
    <property type="entry name" value="DUF2922"/>
</dbReference>
<keyword evidence="2" id="KW-1185">Reference proteome</keyword>
<evidence type="ECO:0000313" key="2">
    <source>
        <dbReference type="Proteomes" id="UP000253490"/>
    </source>
</evidence>
<evidence type="ECO:0000313" key="1">
    <source>
        <dbReference type="EMBL" id="RBP58068.1"/>
    </source>
</evidence>
<sequence>MPELKLDLSFKRADGGNAKISIEDAKPDITEAQANSLMDLIIANNIFTPNGSSLTAKSKIELISTDVTEFSVV</sequence>
<protein>
    <submittedName>
        <fullName evidence="1">DUF2922 family protein</fullName>
    </submittedName>
</protein>